<keyword evidence="2" id="KW-0418">Kinase</keyword>
<accession>A0ABS1MFN7</accession>
<gene>
    <name evidence="2" type="ORF">JK358_34225</name>
</gene>
<keyword evidence="3" id="KW-1185">Reference proteome</keyword>
<organism evidence="2 3">
    <name type="scientific">Nocardia acididurans</name>
    <dbReference type="NCBI Taxonomy" id="2802282"/>
    <lineage>
        <taxon>Bacteria</taxon>
        <taxon>Bacillati</taxon>
        <taxon>Actinomycetota</taxon>
        <taxon>Actinomycetes</taxon>
        <taxon>Mycobacteriales</taxon>
        <taxon>Nocardiaceae</taxon>
        <taxon>Nocardia</taxon>
    </lineage>
</organism>
<dbReference type="Pfam" id="PF07931">
    <property type="entry name" value="CPT"/>
    <property type="match status" value="1"/>
</dbReference>
<dbReference type="SUPFAM" id="SSF52540">
    <property type="entry name" value="P-loop containing nucleoside triphosphate hydrolases"/>
    <property type="match status" value="1"/>
</dbReference>
<keyword evidence="2" id="KW-0808">Transferase</keyword>
<protein>
    <submittedName>
        <fullName evidence="2">Kinase</fullName>
    </submittedName>
</protein>
<reference evidence="2 3" key="1">
    <citation type="submission" date="2021-01" db="EMBL/GenBank/DDBJ databases">
        <title>WGS of actinomycetes isolated from Thailand.</title>
        <authorList>
            <person name="Thawai C."/>
        </authorList>
    </citation>
    <scope>NUCLEOTIDE SEQUENCE [LARGE SCALE GENOMIC DNA]</scope>
    <source>
        <strain evidence="2 3">LPG 2</strain>
    </source>
</reference>
<comment type="caution">
    <text evidence="2">The sequence shown here is derived from an EMBL/GenBank/DDBJ whole genome shotgun (WGS) entry which is preliminary data.</text>
</comment>
<dbReference type="GO" id="GO:0016301">
    <property type="term" value="F:kinase activity"/>
    <property type="evidence" value="ECO:0007669"/>
    <property type="project" value="UniProtKB-KW"/>
</dbReference>
<dbReference type="EMBL" id="JAERRJ010000017">
    <property type="protein sequence ID" value="MBL1079475.1"/>
    <property type="molecule type" value="Genomic_DNA"/>
</dbReference>
<evidence type="ECO:0000256" key="1">
    <source>
        <dbReference type="SAM" id="MobiDB-lite"/>
    </source>
</evidence>
<evidence type="ECO:0000313" key="2">
    <source>
        <dbReference type="EMBL" id="MBL1079475.1"/>
    </source>
</evidence>
<proteinExistence type="predicted"/>
<name>A0ABS1MFN7_9NOCA</name>
<dbReference type="InterPro" id="IPR027417">
    <property type="entry name" value="P-loop_NTPase"/>
</dbReference>
<sequence>MPAAVILYGPPAAGKDTITAALIAEDSSFTLFRRLKVGGGRTDTYRMATAEEVAELSRSGEILWQNSRYDATYVVDRPELRMLLNSNMIPVLHLGQAEAIDALRAAVPEVRWTVVELWCTRAVAEQRIRDRNTNDTTARLDAWDETLPLRPDQVDLRIDTTDSSPAESASRIRRALETSCRST</sequence>
<dbReference type="Gene3D" id="3.40.50.300">
    <property type="entry name" value="P-loop containing nucleotide triphosphate hydrolases"/>
    <property type="match status" value="1"/>
</dbReference>
<feature type="region of interest" description="Disordered" evidence="1">
    <location>
        <begin position="155"/>
        <end position="183"/>
    </location>
</feature>
<evidence type="ECO:0000313" key="3">
    <source>
        <dbReference type="Proteomes" id="UP000602198"/>
    </source>
</evidence>
<dbReference type="RefSeq" id="WP_201956039.1">
    <property type="nucleotide sequence ID" value="NZ_JAERRJ010000017.1"/>
</dbReference>
<dbReference type="Proteomes" id="UP000602198">
    <property type="component" value="Unassembled WGS sequence"/>
</dbReference>